<feature type="compositionally biased region" description="Low complexity" evidence="1">
    <location>
        <begin position="181"/>
        <end position="209"/>
    </location>
</feature>
<gene>
    <name evidence="3" type="ORF">BN1204_011460</name>
</gene>
<feature type="compositionally biased region" description="Basic and acidic residues" evidence="1">
    <location>
        <begin position="1063"/>
        <end position="1091"/>
    </location>
</feature>
<evidence type="ECO:0000313" key="3">
    <source>
        <dbReference type="EMBL" id="CEL65292.1"/>
    </source>
</evidence>
<dbReference type="InterPro" id="IPR040007">
    <property type="entry name" value="Tho2"/>
</dbReference>
<feature type="region of interest" description="Disordered" evidence="1">
    <location>
        <begin position="883"/>
        <end position="923"/>
    </location>
</feature>
<feature type="compositionally biased region" description="Basic and acidic residues" evidence="1">
    <location>
        <begin position="141"/>
        <end position="156"/>
    </location>
</feature>
<name>A0A0F7UA73_NEOCL</name>
<organism evidence="3">
    <name type="scientific">Neospora caninum (strain Liverpool)</name>
    <dbReference type="NCBI Taxonomy" id="572307"/>
    <lineage>
        <taxon>Eukaryota</taxon>
        <taxon>Sar</taxon>
        <taxon>Alveolata</taxon>
        <taxon>Apicomplexa</taxon>
        <taxon>Conoidasida</taxon>
        <taxon>Coccidia</taxon>
        <taxon>Eucoccidiorida</taxon>
        <taxon>Eimeriorina</taxon>
        <taxon>Sarcocystidae</taxon>
        <taxon>Neospora</taxon>
    </lineage>
</organism>
<dbReference type="GO" id="GO:0003729">
    <property type="term" value="F:mRNA binding"/>
    <property type="evidence" value="ECO:0007669"/>
    <property type="project" value="TreeGrafter"/>
</dbReference>
<evidence type="ECO:0000256" key="1">
    <source>
        <dbReference type="SAM" id="MobiDB-lite"/>
    </source>
</evidence>
<evidence type="ECO:0000256" key="2">
    <source>
        <dbReference type="SAM" id="SignalP"/>
    </source>
</evidence>
<feature type="region of interest" description="Disordered" evidence="1">
    <location>
        <begin position="118"/>
        <end position="209"/>
    </location>
</feature>
<reference evidence="3" key="1">
    <citation type="journal article" date="2015" name="PLoS ONE">
        <title>Comprehensive Evaluation of Toxoplasma gondii VEG and Neospora caninum LIV Genomes with Tachyzoite Stage Transcriptome and Proteome Defines Novel Transcript Features.</title>
        <authorList>
            <person name="Ramaprasad A."/>
            <person name="Mourier T."/>
            <person name="Naeem R."/>
            <person name="Malas T.B."/>
            <person name="Moussa E."/>
            <person name="Panigrahi A."/>
            <person name="Vermont S.J."/>
            <person name="Otto T.D."/>
            <person name="Wastling J."/>
            <person name="Pain A."/>
        </authorList>
    </citation>
    <scope>NUCLEOTIDE SEQUENCE</scope>
    <source>
        <strain evidence="3">Liverpool</strain>
    </source>
</reference>
<dbReference type="AlphaFoldDB" id="A0A0F7UA73"/>
<feature type="region of interest" description="Disordered" evidence="1">
    <location>
        <begin position="1026"/>
        <end position="1100"/>
    </location>
</feature>
<dbReference type="GO" id="GO:0006397">
    <property type="term" value="P:mRNA processing"/>
    <property type="evidence" value="ECO:0007669"/>
    <property type="project" value="InterPro"/>
</dbReference>
<dbReference type="PANTHER" id="PTHR21597">
    <property type="entry name" value="THO2 PROTEIN"/>
    <property type="match status" value="1"/>
</dbReference>
<feature type="compositionally biased region" description="Basic and acidic residues" evidence="1">
    <location>
        <begin position="414"/>
        <end position="446"/>
    </location>
</feature>
<accession>A0A0F7UA73</accession>
<feature type="compositionally biased region" description="Polar residues" evidence="1">
    <location>
        <begin position="171"/>
        <end position="180"/>
    </location>
</feature>
<dbReference type="GO" id="GO:0000445">
    <property type="term" value="C:THO complex part of transcription export complex"/>
    <property type="evidence" value="ECO:0007669"/>
    <property type="project" value="TreeGrafter"/>
</dbReference>
<feature type="region of interest" description="Disordered" evidence="1">
    <location>
        <begin position="954"/>
        <end position="979"/>
    </location>
</feature>
<dbReference type="EMBL" id="LN714478">
    <property type="protein sequence ID" value="CEL65292.1"/>
    <property type="molecule type" value="Genomic_DNA"/>
</dbReference>
<feature type="compositionally biased region" description="Acidic residues" evidence="1">
    <location>
        <begin position="259"/>
        <end position="273"/>
    </location>
</feature>
<dbReference type="PANTHER" id="PTHR21597:SF0">
    <property type="entry name" value="THO COMPLEX SUBUNIT 2"/>
    <property type="match status" value="1"/>
</dbReference>
<feature type="compositionally biased region" description="Basic and acidic residues" evidence="1">
    <location>
        <begin position="479"/>
        <end position="508"/>
    </location>
</feature>
<feature type="compositionally biased region" description="Basic and acidic residues" evidence="1">
    <location>
        <begin position="1031"/>
        <end position="1054"/>
    </location>
</feature>
<feature type="compositionally biased region" description="Low complexity" evidence="1">
    <location>
        <begin position="546"/>
        <end position="563"/>
    </location>
</feature>
<feature type="region of interest" description="Disordered" evidence="1">
    <location>
        <begin position="255"/>
        <end position="307"/>
    </location>
</feature>
<feature type="compositionally biased region" description="Low complexity" evidence="1">
    <location>
        <begin position="956"/>
        <end position="972"/>
    </location>
</feature>
<protein>
    <submittedName>
        <fullName evidence="3">Uncharacterized protein</fullName>
    </submittedName>
</protein>
<feature type="compositionally biased region" description="Basic and acidic residues" evidence="1">
    <location>
        <begin position="75"/>
        <end position="99"/>
    </location>
</feature>
<feature type="chain" id="PRO_5002523135" evidence="2">
    <location>
        <begin position="18"/>
        <end position="1124"/>
    </location>
</feature>
<feature type="region of interest" description="Disordered" evidence="1">
    <location>
        <begin position="14"/>
        <end position="99"/>
    </location>
</feature>
<feature type="compositionally biased region" description="Basic and acidic residues" evidence="1">
    <location>
        <begin position="890"/>
        <end position="905"/>
    </location>
</feature>
<dbReference type="GO" id="GO:0006406">
    <property type="term" value="P:mRNA export from nucleus"/>
    <property type="evidence" value="ECO:0007669"/>
    <property type="project" value="InterPro"/>
</dbReference>
<proteinExistence type="predicted"/>
<feature type="signal peptide" evidence="2">
    <location>
        <begin position="1"/>
        <end position="17"/>
    </location>
</feature>
<feature type="region of interest" description="Disordered" evidence="1">
    <location>
        <begin position="413"/>
        <end position="639"/>
    </location>
</feature>
<sequence>MLSTLSSLASFVFSVSAPGPEDPRPAVPASSDDPASRGVRSHSPHTFASSRRPRSSPPSRICQDSATSSSPRSADASRENTEDNCEAGRDRCKHTEEPRPIDIWSTPLCLHVGSDVLPARASPGRMPPRCLGRRSVLPRKPIPEERNRNGRAHDVEVPSSRPLSRRPRVGNDSSRATPSQLRSLTARPSLSSSASSASSPASANRPSSPVFPASPSVFLSAAARQASSTLASPPAVHVGMRGNRTHLEVFANAGLGLDGDSEGEEGGVGEEGEGTGGTPRAAGHAPPRSRGADAPRHDQRRTRGGVRGRAATILGNVPCFCLPLEDVISTIATAERAALLTRLRGVEVRSFVLENSYFFDALASHVFALPVDARPPLDLLRIVNYRNEDLRDTLSPGELDRVRKAEIDLVQQMQREDVQEEARVRRLHEEETERRRTGDEGKRSSEDAATADLREGPSGSDAEAGDEGEDNACLGSGESEERGLAEERQTAERERGGRHEGGEQTPERRRTRRPSTECNVHRGGASRHGGEYPRGSTDVDTSPVASSNSCSPSSTSCPMSTSNHGVASGRDEGFSGSNVSTAAACMQMNSPSRSRRRPREDGTSGSAHAEGARPAGDFSSSSPPNCQGPPPLSRRSLRISSSSSSASSISLPSFPSSEAFSAPLPLVVSKSLPVVPRPVQRHVRSLLSHFPRIRTIELLFSPRKKFFSSPAHAMAFVSPFAVFAEAFGFELRPIELHPITRACPGCTDTEGQIGRLPKLEIGSPKGGRRDMCPQGSSGCAGTHSLPHGRSCLSAALGPPEDSFEAARTRHSLQVPDFSSGGTPDCSYTIGGHCLRYNKGLCVCCDEEEIGAALAARLVAEYKAKLERDMRKLLALRTALAQHAGTPKKTKPLEANDGGVRERNVERNGGARSATEDSDIEQRRDTILAREEMRRETGDANDAGLQDKITELKEKSQAGSGEGATAGTTCASSCPKSPRTSERFSYFAGDAQSVVADDADDKETQTGEVRWAECQALLLSQSDVEALQSDQQQERKGGEFSRGEKQRHQARKEEGSLITSSRFVGEEKHGTPSRGREHLRGGDGCRREGERLRKPKNSTDPVSFPILGFLVRDITLSHPVADADE</sequence>
<feature type="compositionally biased region" description="Polar residues" evidence="1">
    <location>
        <begin position="62"/>
        <end position="72"/>
    </location>
</feature>
<keyword evidence="2" id="KW-0732">Signal</keyword>